<dbReference type="Gene3D" id="1.10.10.10">
    <property type="entry name" value="Winged helix-like DNA-binding domain superfamily/Winged helix DNA-binding domain"/>
    <property type="match status" value="1"/>
</dbReference>
<dbReference type="Pfam" id="PF21690">
    <property type="entry name" value="MJ1010-like_2nd"/>
    <property type="match status" value="1"/>
</dbReference>
<dbReference type="InterPro" id="IPR049081">
    <property type="entry name" value="MJ1010-like_2nd"/>
</dbReference>
<dbReference type="OMA" id="TYLIKRN"/>
<evidence type="ECO:0000256" key="1">
    <source>
        <dbReference type="ARBA" id="ARBA00006755"/>
    </source>
</evidence>
<dbReference type="EMBL" id="DUJR01000007">
    <property type="protein sequence ID" value="HII59280.1"/>
    <property type="molecule type" value="Genomic_DNA"/>
</dbReference>
<dbReference type="SMART" id="SM00382">
    <property type="entry name" value="AAA"/>
    <property type="match status" value="1"/>
</dbReference>
<evidence type="ECO:0000313" key="3">
    <source>
        <dbReference type="EMBL" id="HII59280.1"/>
    </source>
</evidence>
<dbReference type="AlphaFoldDB" id="A0A832STI4"/>
<dbReference type="Gene3D" id="3.40.50.300">
    <property type="entry name" value="P-loop containing nucleotide triphosphate hydrolases"/>
    <property type="match status" value="1"/>
</dbReference>
<dbReference type="InterPro" id="IPR003593">
    <property type="entry name" value="AAA+_ATPase"/>
</dbReference>
<dbReference type="InterPro" id="IPR027417">
    <property type="entry name" value="P-loop_NTPase"/>
</dbReference>
<dbReference type="RefSeq" id="WP_010870311.1">
    <property type="nucleotide sequence ID" value="NC_000909.1"/>
</dbReference>
<dbReference type="PANTHER" id="PTHR34301:SF8">
    <property type="entry name" value="ATPASE DOMAIN-CONTAINING PROTEIN"/>
    <property type="match status" value="1"/>
</dbReference>
<gene>
    <name evidence="3" type="ORF">HA335_01665</name>
</gene>
<protein>
    <submittedName>
        <fullName evidence="3">AAA family ATPase</fullName>
    </submittedName>
</protein>
<dbReference type="Proteomes" id="UP000645676">
    <property type="component" value="Unassembled WGS sequence"/>
</dbReference>
<comment type="caution">
    <text evidence="3">The sequence shown here is derived from an EMBL/GenBank/DDBJ whole genome shotgun (WGS) entry which is preliminary data.</text>
</comment>
<proteinExistence type="inferred from homology"/>
<dbReference type="Pfam" id="PF01637">
    <property type="entry name" value="ATPase_2"/>
    <property type="match status" value="1"/>
</dbReference>
<name>A0A832STI4_9EURY</name>
<evidence type="ECO:0000259" key="2">
    <source>
        <dbReference type="SMART" id="SM00382"/>
    </source>
</evidence>
<reference evidence="3" key="1">
    <citation type="journal article" date="2020" name="bioRxiv">
        <title>A rank-normalized archaeal taxonomy based on genome phylogeny resolves widespread incomplete and uneven classifications.</title>
        <authorList>
            <person name="Rinke C."/>
            <person name="Chuvochina M."/>
            <person name="Mussig A.J."/>
            <person name="Chaumeil P.-A."/>
            <person name="Waite D.W."/>
            <person name="Whitman W.B."/>
            <person name="Parks D.H."/>
            <person name="Hugenholtz P."/>
        </authorList>
    </citation>
    <scope>NUCLEOTIDE SEQUENCE</scope>
    <source>
        <strain evidence="3">UBA8849</strain>
    </source>
</reference>
<accession>A0A832STI4</accession>
<dbReference type="PANTHER" id="PTHR34301">
    <property type="entry name" value="DNA-BINDING PROTEIN-RELATED"/>
    <property type="match status" value="1"/>
</dbReference>
<sequence>MKFFDREREINEILHILNREPDDIYFIYGPLNSGKTALIKHIIENKLSDDYKVFYINFRTYLISEKREFIEAIFTTKKDDFFEKIKDKDEVLNLITKGVRILTGIPIPEVEFDKLFEEKINDAFQYLNSLLLEVKKSGKKPILIFDELQMIKDVVLNTENQRFSAFPSLRFGNGQKYLLKELFQFLVSLTKEQHLCHVFCLSSDSLFIEYVYSTGELEGRAKYLLVDDFDKETALKFMDFLAVENNINLTNEDKELIYSYVGGKPKDIKYVVEESKFKDLREILEFMLKDAVQKLDMFLDMLNYSKPKVDVGDEVIEIKKDNVIEALKLFKDEYEVSKKHIPVPVYTYLIKRNILFLNPIEGILKPQSYLVWNAIKRLL</sequence>
<evidence type="ECO:0000313" key="4">
    <source>
        <dbReference type="Proteomes" id="UP000645676"/>
    </source>
</evidence>
<organism evidence="3 4">
    <name type="scientific">Methanocaldococcus jannaschii</name>
    <dbReference type="NCBI Taxonomy" id="2190"/>
    <lineage>
        <taxon>Archaea</taxon>
        <taxon>Methanobacteriati</taxon>
        <taxon>Methanobacteriota</taxon>
        <taxon>Methanomada group</taxon>
        <taxon>Methanococci</taxon>
        <taxon>Methanococcales</taxon>
        <taxon>Methanocaldococcaceae</taxon>
        <taxon>Methanocaldococcus</taxon>
    </lineage>
</organism>
<feature type="domain" description="AAA+ ATPase" evidence="2">
    <location>
        <begin position="21"/>
        <end position="222"/>
    </location>
</feature>
<comment type="similarity">
    <text evidence="1">Belongs to the archaeal ATPase family.</text>
</comment>
<dbReference type="SUPFAM" id="SSF52540">
    <property type="entry name" value="P-loop containing nucleoside triphosphate hydrolases"/>
    <property type="match status" value="1"/>
</dbReference>
<dbReference type="InterPro" id="IPR036388">
    <property type="entry name" value="WH-like_DNA-bd_sf"/>
</dbReference>
<dbReference type="InterPro" id="IPR011579">
    <property type="entry name" value="ATPase_dom"/>
</dbReference>
<dbReference type="GO" id="GO:0005524">
    <property type="term" value="F:ATP binding"/>
    <property type="evidence" value="ECO:0007669"/>
    <property type="project" value="InterPro"/>
</dbReference>